<dbReference type="RefSeq" id="WP_189667515.1">
    <property type="nucleotide sequence ID" value="NZ_BNAS01000001.1"/>
</dbReference>
<reference evidence="3" key="2">
    <citation type="submission" date="2020-09" db="EMBL/GenBank/DDBJ databases">
        <authorList>
            <person name="Sun Q."/>
            <person name="Zhou Y."/>
        </authorList>
    </citation>
    <scope>NUCLEOTIDE SEQUENCE</scope>
    <source>
        <strain evidence="3">CGMCC 4.7398</strain>
    </source>
</reference>
<organism evidence="3 4">
    <name type="scientific">Promicromonospora soli</name>
    <dbReference type="NCBI Taxonomy" id="2035533"/>
    <lineage>
        <taxon>Bacteria</taxon>
        <taxon>Bacillati</taxon>
        <taxon>Actinomycetota</taxon>
        <taxon>Actinomycetes</taxon>
        <taxon>Micrococcales</taxon>
        <taxon>Promicromonosporaceae</taxon>
        <taxon>Promicromonospora</taxon>
    </lineage>
</organism>
<feature type="compositionally biased region" description="Basic residues" evidence="1">
    <location>
        <begin position="382"/>
        <end position="391"/>
    </location>
</feature>
<reference evidence="3" key="1">
    <citation type="journal article" date="2014" name="Int. J. Syst. Evol. Microbiol.">
        <title>Complete genome sequence of Corynebacterium casei LMG S-19264T (=DSM 44701T), isolated from a smear-ripened cheese.</title>
        <authorList>
            <consortium name="US DOE Joint Genome Institute (JGI-PGF)"/>
            <person name="Walter F."/>
            <person name="Albersmeier A."/>
            <person name="Kalinowski J."/>
            <person name="Ruckert C."/>
        </authorList>
    </citation>
    <scope>NUCLEOTIDE SEQUENCE</scope>
    <source>
        <strain evidence="3">CGMCC 4.7398</strain>
    </source>
</reference>
<sequence length="408" mass="44368">MDELELVRLHEDGERLVLAARDGAQSTLPITDALRAAIRGDRPRLESIRAQEESTLRPREIQARLRAGETCEQLAEASGLPIEHVRRFEYAVISEREHSIARVRAKAVLTDDDGATTLGEVADERLRSRGVRPDDAGWSATRQGSHPWIVRVEFEAGERTRTASWSLDPRGGFVTALDDEARWLGLPEDDGVPALAGVSALPPQRSNQRSFRTTPPEPDDTDLLLDNLSERRGQRPSRRSTPDPERPDLMELDDMELDDMDGPDGRPPWPEPGSGPGSGPDDAPSEPATEPASVVDLGARRSGARPKMPRVKVPDSPADLEWEAPSQWEITGPAPDTTSDTASGPASGAASGAESRPEPEPAPKPEPEPEKPPAEPAAAKRPAPKRGRKSRAQVPSWDEIVFGSRPEV</sequence>
<keyword evidence="4" id="KW-1185">Reference proteome</keyword>
<dbReference type="InterPro" id="IPR021421">
    <property type="entry name" value="DUF3071"/>
</dbReference>
<feature type="compositionally biased region" description="Low complexity" evidence="1">
    <location>
        <begin position="337"/>
        <end position="354"/>
    </location>
</feature>
<evidence type="ECO:0000259" key="2">
    <source>
        <dbReference type="Pfam" id="PF11268"/>
    </source>
</evidence>
<protein>
    <recommendedName>
        <fullName evidence="2">DUF3071 domain-containing protein</fullName>
    </recommendedName>
</protein>
<comment type="caution">
    <text evidence="3">The sequence shown here is derived from an EMBL/GenBank/DDBJ whole genome shotgun (WGS) entry which is preliminary data.</text>
</comment>
<proteinExistence type="predicted"/>
<dbReference type="EMBL" id="BNAS01000001">
    <property type="protein sequence ID" value="GHH65230.1"/>
    <property type="molecule type" value="Genomic_DNA"/>
</dbReference>
<dbReference type="NCBIfam" id="NF040712">
    <property type="entry name" value="SepH"/>
    <property type="match status" value="1"/>
</dbReference>
<feature type="domain" description="DUF3071" evidence="2">
    <location>
        <begin position="1"/>
        <end position="166"/>
    </location>
</feature>
<accession>A0A919FHB0</accession>
<dbReference type="Pfam" id="PF11268">
    <property type="entry name" value="DUF3071"/>
    <property type="match status" value="1"/>
</dbReference>
<evidence type="ECO:0000313" key="4">
    <source>
        <dbReference type="Proteomes" id="UP000627369"/>
    </source>
</evidence>
<name>A0A919FHB0_9MICO</name>
<dbReference type="InterPro" id="IPR047682">
    <property type="entry name" value="SepH-like"/>
</dbReference>
<gene>
    <name evidence="3" type="ORF">GCM10017772_03130</name>
</gene>
<feature type="region of interest" description="Disordered" evidence="1">
    <location>
        <begin position="194"/>
        <end position="408"/>
    </location>
</feature>
<evidence type="ECO:0000256" key="1">
    <source>
        <dbReference type="SAM" id="MobiDB-lite"/>
    </source>
</evidence>
<feature type="compositionally biased region" description="Basic and acidic residues" evidence="1">
    <location>
        <begin position="355"/>
        <end position="373"/>
    </location>
</feature>
<feature type="compositionally biased region" description="Acidic residues" evidence="1">
    <location>
        <begin position="250"/>
        <end position="262"/>
    </location>
</feature>
<dbReference type="Proteomes" id="UP000627369">
    <property type="component" value="Unassembled WGS sequence"/>
</dbReference>
<feature type="compositionally biased region" description="Basic and acidic residues" evidence="1">
    <location>
        <begin position="240"/>
        <end position="249"/>
    </location>
</feature>
<dbReference type="AlphaFoldDB" id="A0A919FHB0"/>
<evidence type="ECO:0000313" key="3">
    <source>
        <dbReference type="EMBL" id="GHH65230.1"/>
    </source>
</evidence>